<dbReference type="EMBL" id="LT598653">
    <property type="protein sequence ID" value="SBV34549.1"/>
    <property type="molecule type" value="Genomic_DNA"/>
</dbReference>
<evidence type="ECO:0000313" key="1">
    <source>
        <dbReference type="EMBL" id="SBV34549.1"/>
    </source>
</evidence>
<reference evidence="1" key="1">
    <citation type="submission" date="2016-03" db="EMBL/GenBank/DDBJ databases">
        <authorList>
            <person name="Ploux O."/>
        </authorList>
    </citation>
    <scope>NUCLEOTIDE SEQUENCE</scope>
    <source>
        <strain evidence="1">UC10</strain>
    </source>
</reference>
<accession>A0A1Y5PX32</accession>
<gene>
    <name evidence="1" type="ORF">SPPYR_3434</name>
</gene>
<protein>
    <submittedName>
        <fullName evidence="1">Uncharacterized protein</fullName>
    </submittedName>
</protein>
<dbReference type="KEGG" id="sphu:SPPYR_3434"/>
<proteinExistence type="predicted"/>
<dbReference type="AlphaFoldDB" id="A0A1Y5PX32"/>
<sequence>MIISAGASFWACGGGFRVWRLWGGERTLPIFVIPAKAGTQCGISLRALWVPAFAGMTM</sequence>
<organism evidence="1">
    <name type="scientific">uncultured Sphingopyxis sp</name>
    <dbReference type="NCBI Taxonomy" id="310581"/>
    <lineage>
        <taxon>Bacteria</taxon>
        <taxon>Pseudomonadati</taxon>
        <taxon>Pseudomonadota</taxon>
        <taxon>Alphaproteobacteria</taxon>
        <taxon>Sphingomonadales</taxon>
        <taxon>Sphingomonadaceae</taxon>
        <taxon>Sphingopyxis</taxon>
        <taxon>environmental samples</taxon>
    </lineage>
</organism>
<name>A0A1Y5PX32_9SPHN</name>